<organism evidence="1">
    <name type="scientific">Burkholderia sp. TFD39</name>
    <dbReference type="NCBI Taxonomy" id="45044"/>
    <lineage>
        <taxon>Bacteria</taxon>
        <taxon>Pseudomonadati</taxon>
        <taxon>Pseudomonadota</taxon>
        <taxon>Betaproteobacteria</taxon>
        <taxon>Burkholderiales</taxon>
        <taxon>Burkholderiaceae</taxon>
        <taxon>Burkholderia</taxon>
    </lineage>
</organism>
<feature type="non-terminal residue" evidence="1">
    <location>
        <position position="104"/>
    </location>
</feature>
<protein>
    <submittedName>
        <fullName evidence="1">Alpha-keto-glutarate-dependent dioxygenase</fullName>
    </submittedName>
</protein>
<reference evidence="1" key="1">
    <citation type="submission" date="1995-12" db="EMBL/GenBank/DDBJ databases">
        <title>Interspecies Gene Transfer in the Evolution of 2,4-D Degrading Bacteria.</title>
        <authorList>
            <person name="McGowan C."/>
        </authorList>
    </citation>
    <scope>NUCLEOTIDE SEQUENCE</scope>
    <source>
        <strain evidence="1">TFD39</strain>
    </source>
</reference>
<dbReference type="GO" id="GO:0051213">
    <property type="term" value="F:dioxygenase activity"/>
    <property type="evidence" value="ECO:0007669"/>
    <property type="project" value="UniProtKB-KW"/>
</dbReference>
<name>Q45472_9BURK</name>
<sequence>HHQISHVPAMPVHEFPLCRVLEKLRKQHPAFGHRKAFDVARVRADEEKLAPGAGVGSNQRTVDRRHGIALRFRIVGVAEQEAGVQCVVLGTQPFQLGLEVPRQR</sequence>
<keyword evidence="1" id="KW-0560">Oxidoreductase</keyword>
<proteinExistence type="predicted"/>
<evidence type="ECO:0000313" key="1">
    <source>
        <dbReference type="EMBL" id="AAA91183.1"/>
    </source>
</evidence>
<keyword evidence="1" id="KW-0223">Dioxygenase</keyword>
<dbReference type="EMBL" id="U43197">
    <property type="protein sequence ID" value="AAA91183.1"/>
    <property type="molecule type" value="Genomic_DNA"/>
</dbReference>
<dbReference type="AlphaFoldDB" id="Q45472"/>
<accession>Q45472</accession>
<gene>
    <name evidence="1" type="primary">tfdA</name>
</gene>
<feature type="non-terminal residue" evidence="1">
    <location>
        <position position="1"/>
    </location>
</feature>